<dbReference type="Proteomes" id="UP001501645">
    <property type="component" value="Unassembled WGS sequence"/>
</dbReference>
<name>A0ABP9ANL5_9MICO</name>
<keyword evidence="1" id="KW-0732">Signal</keyword>
<evidence type="ECO:0000256" key="1">
    <source>
        <dbReference type="SAM" id="SignalP"/>
    </source>
</evidence>
<organism evidence="2 3">
    <name type="scientific">Microbacterium gilvum</name>
    <dbReference type="NCBI Taxonomy" id="1336204"/>
    <lineage>
        <taxon>Bacteria</taxon>
        <taxon>Bacillati</taxon>
        <taxon>Actinomycetota</taxon>
        <taxon>Actinomycetes</taxon>
        <taxon>Micrococcales</taxon>
        <taxon>Microbacteriaceae</taxon>
        <taxon>Microbacterium</taxon>
    </lineage>
</organism>
<dbReference type="InterPro" id="IPR006311">
    <property type="entry name" value="TAT_signal"/>
</dbReference>
<gene>
    <name evidence="2" type="ORF">GCM10023351_29700</name>
</gene>
<dbReference type="PROSITE" id="PS51318">
    <property type="entry name" value="TAT"/>
    <property type="match status" value="1"/>
</dbReference>
<reference evidence="3" key="1">
    <citation type="journal article" date="2019" name="Int. J. Syst. Evol. Microbiol.">
        <title>The Global Catalogue of Microorganisms (GCM) 10K type strain sequencing project: providing services to taxonomists for standard genome sequencing and annotation.</title>
        <authorList>
            <consortium name="The Broad Institute Genomics Platform"/>
            <consortium name="The Broad Institute Genome Sequencing Center for Infectious Disease"/>
            <person name="Wu L."/>
            <person name="Ma J."/>
        </authorList>
    </citation>
    <scope>NUCLEOTIDE SEQUENCE [LARGE SCALE GENOMIC DNA]</scope>
    <source>
        <strain evidence="3">JCM 18537</strain>
    </source>
</reference>
<comment type="caution">
    <text evidence="2">The sequence shown here is derived from an EMBL/GenBank/DDBJ whole genome shotgun (WGS) entry which is preliminary data.</text>
</comment>
<dbReference type="RefSeq" id="WP_345440822.1">
    <property type="nucleotide sequence ID" value="NZ_BAABKO010000005.1"/>
</dbReference>
<protein>
    <submittedName>
        <fullName evidence="2">Nitrate ABC transporter substrate-binding protein</fullName>
    </submittedName>
</protein>
<dbReference type="EMBL" id="BAABKO010000005">
    <property type="protein sequence ID" value="GAA4782424.1"/>
    <property type="molecule type" value="Genomic_DNA"/>
</dbReference>
<evidence type="ECO:0000313" key="2">
    <source>
        <dbReference type="EMBL" id="GAA4782424.1"/>
    </source>
</evidence>
<keyword evidence="3" id="KW-1185">Reference proteome</keyword>
<feature type="chain" id="PRO_5045825528" evidence="1">
    <location>
        <begin position="25"/>
        <end position="393"/>
    </location>
</feature>
<dbReference type="Gene3D" id="3.40.190.10">
    <property type="entry name" value="Periplasmic binding protein-like II"/>
    <property type="match status" value="1"/>
</dbReference>
<accession>A0ABP9ANL5</accession>
<feature type="signal peptide" evidence="1">
    <location>
        <begin position="1"/>
        <end position="24"/>
    </location>
</feature>
<dbReference type="PROSITE" id="PS51257">
    <property type="entry name" value="PROKAR_LIPOPROTEIN"/>
    <property type="match status" value="1"/>
</dbReference>
<proteinExistence type="predicted"/>
<sequence length="393" mass="41448">MSTAIRRRALAAASLAGVSVLALAACSPGAEPAADAAADLEIGSVDLSGVCPATVVVQTDWNPEAEHGHLYEMFGDDYTIDADAKSVAGPLYASGEYTGVSLEVRSGGPAVGYSTVQSLMYQDEAITLGYVHSDAAISSSATTPVVGVMAQLDVNPQMVMWDPATYPDVDDIPSLVAALEESGGVWRYFGGAAYMEYLIAAGIVPEEITDGGYDGTPASFVADGGVSAQQGFASAEPYIYENEVAEWDAPVANALIASTGWDIYGSALSVRADRLDELSPCLEELVPVLQQAEVDFFSAPEEAIDLVLELVDVYDNGWTYSQGVADYAVETLIADGIVSNGDNAYIGDFDPERVEDFFGIGVELFREIAADVDPDLQAEDIYTNEFLDSSIGL</sequence>
<evidence type="ECO:0000313" key="3">
    <source>
        <dbReference type="Proteomes" id="UP001501645"/>
    </source>
</evidence>